<dbReference type="STRING" id="1231336.L248_0098"/>
<evidence type="ECO:0000256" key="12">
    <source>
        <dbReference type="RuleBase" id="RU000483"/>
    </source>
</evidence>
<sequence length="236" mass="26956">MDDKYPIVQLWGLHFNLTNDISGLVAALIVFGLVYWLSRKPQFRPTKKQNLIEWMMDFTDGIVHSAIPGDEAQPFRLYAFVLFLFVFMSNQLGLAIEVKAGDLTWFRSPTADPIITMSLALMTLLLTHYFSIRKFGFGGYMRNYTKPFAFLLPINLLEEFTNFLTLALRLYGNIFAGEVLLTLIHQFAMSMGAISFIGAIPLELIWQGFSVFIGSIQAYVFVTLAMVYMSRKLEQE</sequence>
<keyword evidence="4 11" id="KW-0138">CF(0)</keyword>
<dbReference type="InterPro" id="IPR023011">
    <property type="entry name" value="ATP_synth_F0_asu_AS"/>
</dbReference>
<comment type="similarity">
    <text evidence="2 11 12">Belongs to the ATPase A chain family.</text>
</comment>
<dbReference type="PANTHER" id="PTHR42823:SF3">
    <property type="entry name" value="ATP SYNTHASE SUBUNIT A, CHLOROPLASTIC"/>
    <property type="match status" value="1"/>
</dbReference>
<organism evidence="13 14">
    <name type="scientific">Schleiferilactobacillus shenzhenensis LY-73</name>
    <dbReference type="NCBI Taxonomy" id="1231336"/>
    <lineage>
        <taxon>Bacteria</taxon>
        <taxon>Bacillati</taxon>
        <taxon>Bacillota</taxon>
        <taxon>Bacilli</taxon>
        <taxon>Lactobacillales</taxon>
        <taxon>Lactobacillaceae</taxon>
        <taxon>Schleiferilactobacillus</taxon>
    </lineage>
</organism>
<dbReference type="eggNOG" id="COG0356">
    <property type="taxonomic scope" value="Bacteria"/>
</dbReference>
<keyword evidence="6 11" id="KW-0375">Hydrogen ion transport</keyword>
<evidence type="ECO:0000313" key="13">
    <source>
        <dbReference type="EMBL" id="ERL66419.1"/>
    </source>
</evidence>
<evidence type="ECO:0000256" key="6">
    <source>
        <dbReference type="ARBA" id="ARBA00022781"/>
    </source>
</evidence>
<dbReference type="GO" id="GO:0042777">
    <property type="term" value="P:proton motive force-driven plasma membrane ATP synthesis"/>
    <property type="evidence" value="ECO:0007669"/>
    <property type="project" value="TreeGrafter"/>
</dbReference>
<dbReference type="NCBIfam" id="TIGR01131">
    <property type="entry name" value="ATP_synt_6_or_A"/>
    <property type="match status" value="1"/>
</dbReference>
<keyword evidence="7 11" id="KW-1133">Transmembrane helix</keyword>
<evidence type="ECO:0000256" key="7">
    <source>
        <dbReference type="ARBA" id="ARBA00022989"/>
    </source>
</evidence>
<evidence type="ECO:0000256" key="2">
    <source>
        <dbReference type="ARBA" id="ARBA00006810"/>
    </source>
</evidence>
<dbReference type="HOGENOM" id="CLU_041018_2_3_9"/>
<dbReference type="PANTHER" id="PTHR42823">
    <property type="entry name" value="ATP SYNTHASE SUBUNIT A, CHLOROPLASTIC"/>
    <property type="match status" value="1"/>
</dbReference>
<dbReference type="GO" id="GO:0005886">
    <property type="term" value="C:plasma membrane"/>
    <property type="evidence" value="ECO:0007669"/>
    <property type="project" value="UniProtKB-SubCell"/>
</dbReference>
<dbReference type="AlphaFoldDB" id="U4TQE5"/>
<evidence type="ECO:0000256" key="8">
    <source>
        <dbReference type="ARBA" id="ARBA00023065"/>
    </source>
</evidence>
<dbReference type="InterPro" id="IPR035908">
    <property type="entry name" value="F0_ATP_A_sf"/>
</dbReference>
<keyword evidence="11" id="KW-1003">Cell membrane</keyword>
<feature type="transmembrane region" description="Helical" evidence="11">
    <location>
        <begin position="206"/>
        <end position="229"/>
    </location>
</feature>
<keyword evidence="14" id="KW-1185">Reference proteome</keyword>
<evidence type="ECO:0000256" key="5">
    <source>
        <dbReference type="ARBA" id="ARBA00022692"/>
    </source>
</evidence>
<evidence type="ECO:0000256" key="11">
    <source>
        <dbReference type="HAMAP-Rule" id="MF_01393"/>
    </source>
</evidence>
<dbReference type="PRINTS" id="PR00123">
    <property type="entry name" value="ATPASEA"/>
</dbReference>
<comment type="subcellular location">
    <subcellularLocation>
        <location evidence="11 12">Cell membrane</location>
        <topology evidence="11 12">Multi-pass membrane protein</topology>
    </subcellularLocation>
    <subcellularLocation>
        <location evidence="1">Membrane</location>
        <topology evidence="1">Multi-pass membrane protein</topology>
    </subcellularLocation>
</comment>
<feature type="transmembrane region" description="Helical" evidence="11">
    <location>
        <begin position="75"/>
        <end position="94"/>
    </location>
</feature>
<dbReference type="EMBL" id="KI271582">
    <property type="protein sequence ID" value="ERL66419.1"/>
    <property type="molecule type" value="Genomic_DNA"/>
</dbReference>
<feature type="transmembrane region" description="Helical" evidence="11">
    <location>
        <begin position="179"/>
        <end position="200"/>
    </location>
</feature>
<dbReference type="GO" id="GO:0045259">
    <property type="term" value="C:proton-transporting ATP synthase complex"/>
    <property type="evidence" value="ECO:0007669"/>
    <property type="project" value="UniProtKB-KW"/>
</dbReference>
<dbReference type="OrthoDB" id="9789241at2"/>
<dbReference type="NCBIfam" id="NF004479">
    <property type="entry name" value="PRK05815.1-4"/>
    <property type="match status" value="1"/>
</dbReference>
<dbReference type="Proteomes" id="UP000030647">
    <property type="component" value="Unassembled WGS sequence"/>
</dbReference>
<name>U4TQE5_9LACO</name>
<keyword evidence="9 11" id="KW-0472">Membrane</keyword>
<evidence type="ECO:0000256" key="10">
    <source>
        <dbReference type="ARBA" id="ARBA00023310"/>
    </source>
</evidence>
<keyword evidence="10 11" id="KW-0066">ATP synthesis</keyword>
<keyword evidence="3 11" id="KW-0813">Transport</keyword>
<evidence type="ECO:0000256" key="9">
    <source>
        <dbReference type="ARBA" id="ARBA00023136"/>
    </source>
</evidence>
<dbReference type="Gene3D" id="1.20.120.220">
    <property type="entry name" value="ATP synthase, F0 complex, subunit A"/>
    <property type="match status" value="1"/>
</dbReference>
<evidence type="ECO:0000256" key="4">
    <source>
        <dbReference type="ARBA" id="ARBA00022547"/>
    </source>
</evidence>
<feature type="transmembrane region" description="Helical" evidence="11">
    <location>
        <begin position="20"/>
        <end position="38"/>
    </location>
</feature>
<evidence type="ECO:0000256" key="3">
    <source>
        <dbReference type="ARBA" id="ARBA00022448"/>
    </source>
</evidence>
<dbReference type="PROSITE" id="PS00449">
    <property type="entry name" value="ATPASE_A"/>
    <property type="match status" value="1"/>
</dbReference>
<keyword evidence="8 11" id="KW-0406">Ion transport</keyword>
<dbReference type="InterPro" id="IPR000568">
    <property type="entry name" value="ATP_synth_F0_asu"/>
</dbReference>
<comment type="function">
    <text evidence="11 12">Key component of the proton channel; it plays a direct role in the translocation of protons across the membrane.</text>
</comment>
<dbReference type="Pfam" id="PF00119">
    <property type="entry name" value="ATP-synt_A"/>
    <property type="match status" value="1"/>
</dbReference>
<dbReference type="SUPFAM" id="SSF81336">
    <property type="entry name" value="F1F0 ATP synthase subunit A"/>
    <property type="match status" value="1"/>
</dbReference>
<gene>
    <name evidence="11 13" type="primary">atpB</name>
    <name evidence="13" type="ORF">L248_0098</name>
</gene>
<proteinExistence type="inferred from homology"/>
<dbReference type="InterPro" id="IPR045082">
    <property type="entry name" value="ATP_syn_F0_a_bact/chloroplast"/>
</dbReference>
<dbReference type="RefSeq" id="WP_022528045.1">
    <property type="nucleotide sequence ID" value="NZ_KI271582.1"/>
</dbReference>
<keyword evidence="5 11" id="KW-0812">Transmembrane</keyword>
<dbReference type="CDD" id="cd00310">
    <property type="entry name" value="ATP-synt_Fo_a_6"/>
    <property type="match status" value="1"/>
</dbReference>
<evidence type="ECO:0000256" key="1">
    <source>
        <dbReference type="ARBA" id="ARBA00004141"/>
    </source>
</evidence>
<feature type="transmembrane region" description="Helical" evidence="11">
    <location>
        <begin position="114"/>
        <end position="132"/>
    </location>
</feature>
<dbReference type="HAMAP" id="MF_01393">
    <property type="entry name" value="ATP_synth_a_bact"/>
    <property type="match status" value="1"/>
</dbReference>
<accession>U4TQE5</accession>
<reference evidence="14" key="1">
    <citation type="journal article" date="2013" name="Genome Announc.">
        <title>Whole-Genome Sequencing of Lactobacillus shenzhenensis Strain LY-73T.</title>
        <authorList>
            <person name="Lin Z."/>
            <person name="Liu Z."/>
            <person name="Yang R."/>
            <person name="Zou Y."/>
            <person name="Wan D."/>
            <person name="Chen J."/>
            <person name="Guo M."/>
            <person name="Zhao J."/>
            <person name="Fang C."/>
            <person name="Yang R."/>
            <person name="Liu F."/>
        </authorList>
    </citation>
    <scope>NUCLEOTIDE SEQUENCE [LARGE SCALE GENOMIC DNA]</scope>
    <source>
        <strain evidence="14">LY-73</strain>
    </source>
</reference>
<dbReference type="GO" id="GO:0046933">
    <property type="term" value="F:proton-transporting ATP synthase activity, rotational mechanism"/>
    <property type="evidence" value="ECO:0007669"/>
    <property type="project" value="UniProtKB-UniRule"/>
</dbReference>
<evidence type="ECO:0000313" key="14">
    <source>
        <dbReference type="Proteomes" id="UP000030647"/>
    </source>
</evidence>
<protein>
    <recommendedName>
        <fullName evidence="11 12">ATP synthase subunit a</fullName>
    </recommendedName>
    <alternativeName>
        <fullName evidence="11">ATP synthase F0 sector subunit a</fullName>
    </alternativeName>
    <alternativeName>
        <fullName evidence="11">F-ATPase subunit 6</fullName>
    </alternativeName>
</protein>